<dbReference type="Proteomes" id="UP000187429">
    <property type="component" value="Unassembled WGS sequence"/>
</dbReference>
<proteinExistence type="predicted"/>
<protein>
    <submittedName>
        <fullName evidence="2">Uncharacterized protein</fullName>
    </submittedName>
</protein>
<feature type="region of interest" description="Disordered" evidence="1">
    <location>
        <begin position="26"/>
        <end position="58"/>
    </location>
</feature>
<evidence type="ECO:0000256" key="1">
    <source>
        <dbReference type="SAM" id="MobiDB-lite"/>
    </source>
</evidence>
<sequence>MKWSCSSYKLWPNQCIDRNGTATTTRNSMNYYPPPLNVSESSAVKKADSDNPGLETSEDPEIVFASKMRAFLSYVAATVTQKRLYNLLKGLDILGNLNHLIEPETKPLMDQEAVEALITKKPPTKR</sequence>
<gene>
    <name evidence="2" type="ORF">AYI69_g8144</name>
</gene>
<accession>A0A1R1XLS1</accession>
<keyword evidence="3" id="KW-1185">Reference proteome</keyword>
<organism evidence="2 3">
    <name type="scientific">Smittium culicis</name>
    <dbReference type="NCBI Taxonomy" id="133412"/>
    <lineage>
        <taxon>Eukaryota</taxon>
        <taxon>Fungi</taxon>
        <taxon>Fungi incertae sedis</taxon>
        <taxon>Zoopagomycota</taxon>
        <taxon>Kickxellomycotina</taxon>
        <taxon>Harpellomycetes</taxon>
        <taxon>Harpellales</taxon>
        <taxon>Legeriomycetaceae</taxon>
        <taxon>Smittium</taxon>
    </lineage>
</organism>
<name>A0A1R1XLS1_9FUNG</name>
<comment type="caution">
    <text evidence="2">The sequence shown here is derived from an EMBL/GenBank/DDBJ whole genome shotgun (WGS) entry which is preliminary data.</text>
</comment>
<dbReference type="AlphaFoldDB" id="A0A1R1XLS1"/>
<reference evidence="3" key="1">
    <citation type="submission" date="2017-01" db="EMBL/GenBank/DDBJ databases">
        <authorList>
            <person name="Wang Y."/>
            <person name="White M."/>
            <person name="Kvist S."/>
            <person name="Moncalvo J.-M."/>
        </authorList>
    </citation>
    <scope>NUCLEOTIDE SEQUENCE [LARGE SCALE GENOMIC DNA]</scope>
    <source>
        <strain evidence="3">ID-206-W2</strain>
    </source>
</reference>
<evidence type="ECO:0000313" key="3">
    <source>
        <dbReference type="Proteomes" id="UP000187429"/>
    </source>
</evidence>
<dbReference type="EMBL" id="LSSM01004206">
    <property type="protein sequence ID" value="OMJ15562.1"/>
    <property type="molecule type" value="Genomic_DNA"/>
</dbReference>
<evidence type="ECO:0000313" key="2">
    <source>
        <dbReference type="EMBL" id="OMJ15562.1"/>
    </source>
</evidence>